<proteinExistence type="predicted"/>
<protein>
    <submittedName>
        <fullName evidence="2">Uncharacterized protein</fullName>
    </submittedName>
</protein>
<reference evidence="3" key="1">
    <citation type="journal article" date="2019" name="Int. J. Syst. Evol. Microbiol.">
        <title>The Global Catalogue of Microorganisms (GCM) 10K type strain sequencing project: providing services to taxonomists for standard genome sequencing and annotation.</title>
        <authorList>
            <consortium name="The Broad Institute Genomics Platform"/>
            <consortium name="The Broad Institute Genome Sequencing Center for Infectious Disease"/>
            <person name="Wu L."/>
            <person name="Ma J."/>
        </authorList>
    </citation>
    <scope>NUCLEOTIDE SEQUENCE [LARGE SCALE GENOMIC DNA]</scope>
    <source>
        <strain evidence="3">JCM 17810</strain>
    </source>
</reference>
<comment type="caution">
    <text evidence="2">The sequence shown here is derived from an EMBL/GenBank/DDBJ whole genome shotgun (WGS) entry which is preliminary data.</text>
</comment>
<feature type="region of interest" description="Disordered" evidence="1">
    <location>
        <begin position="1"/>
        <end position="20"/>
    </location>
</feature>
<sequence>MAKADHRVGLRAESGQDDDRDVAAGAQLFAHVQPVDAGQHQVQDHQVVGQAGHRPQRGLAVARLHGFVTLCPDVGRRDLAHRRVVVDHEDPGHQVSLEI</sequence>
<accession>A0ABP8L1G3</accession>
<evidence type="ECO:0000313" key="2">
    <source>
        <dbReference type="EMBL" id="GAA4419824.1"/>
    </source>
</evidence>
<organism evidence="2 3">
    <name type="scientific">Georgenia halophila</name>
    <dbReference type="NCBI Taxonomy" id="620889"/>
    <lineage>
        <taxon>Bacteria</taxon>
        <taxon>Bacillati</taxon>
        <taxon>Actinomycetota</taxon>
        <taxon>Actinomycetes</taxon>
        <taxon>Micrococcales</taxon>
        <taxon>Bogoriellaceae</taxon>
        <taxon>Georgenia</taxon>
    </lineage>
</organism>
<evidence type="ECO:0000313" key="3">
    <source>
        <dbReference type="Proteomes" id="UP001500622"/>
    </source>
</evidence>
<dbReference type="EMBL" id="BAABGN010000003">
    <property type="protein sequence ID" value="GAA4419824.1"/>
    <property type="molecule type" value="Genomic_DNA"/>
</dbReference>
<feature type="compositionally biased region" description="Basic and acidic residues" evidence="1">
    <location>
        <begin position="1"/>
        <end position="10"/>
    </location>
</feature>
<dbReference type="Proteomes" id="UP001500622">
    <property type="component" value="Unassembled WGS sequence"/>
</dbReference>
<gene>
    <name evidence="2" type="ORF">GCM10023169_10870</name>
</gene>
<evidence type="ECO:0000256" key="1">
    <source>
        <dbReference type="SAM" id="MobiDB-lite"/>
    </source>
</evidence>
<name>A0ABP8L1G3_9MICO</name>
<keyword evidence="3" id="KW-1185">Reference proteome</keyword>